<dbReference type="Proteomes" id="UP000051936">
    <property type="component" value="Unassembled WGS sequence"/>
</dbReference>
<dbReference type="RefSeq" id="WP_057745260.1">
    <property type="nucleotide sequence ID" value="NZ_LJYG01000044.1"/>
</dbReference>
<accession>A0A0R3DZH4</accession>
<feature type="domain" description="CARDB" evidence="3">
    <location>
        <begin position="297"/>
        <end position="408"/>
    </location>
</feature>
<proteinExistence type="predicted"/>
<dbReference type="Gene3D" id="2.150.10.10">
    <property type="entry name" value="Serralysin-like metalloprotease, C-terminal"/>
    <property type="match status" value="1"/>
</dbReference>
<dbReference type="Pfam" id="PF07581">
    <property type="entry name" value="Glug"/>
    <property type="match status" value="2"/>
</dbReference>
<dbReference type="Pfam" id="PF17803">
    <property type="entry name" value="Cadherin_4"/>
    <property type="match status" value="1"/>
</dbReference>
<reference evidence="5 6" key="1">
    <citation type="submission" date="2015-09" db="EMBL/GenBank/DDBJ databases">
        <title>Draft Genome Sequence of Bradyrhizobium manausense Strain BR 3351T, a Novel Symbiotic Nitrogen-Fixing Alphaproteobacterium Isolated from Brazilian Amazon Rain Forest.</title>
        <authorList>
            <person name="De Araujo J.L."/>
            <person name="Zilli J.E."/>
        </authorList>
    </citation>
    <scope>NUCLEOTIDE SEQUENCE [LARGE SCALE GENOMIC DNA]</scope>
    <source>
        <strain evidence="5 6">BR3351</strain>
    </source>
</reference>
<feature type="domain" description="RapA2 cadherin-like" evidence="4">
    <location>
        <begin position="1251"/>
        <end position="1331"/>
    </location>
</feature>
<dbReference type="GO" id="GO:0005509">
    <property type="term" value="F:calcium ion binding"/>
    <property type="evidence" value="ECO:0007669"/>
    <property type="project" value="InterPro"/>
</dbReference>
<organism evidence="5 6">
    <name type="scientific">Bradyrhizobium manausense</name>
    <dbReference type="NCBI Taxonomy" id="989370"/>
    <lineage>
        <taxon>Bacteria</taxon>
        <taxon>Pseudomonadati</taxon>
        <taxon>Pseudomonadota</taxon>
        <taxon>Alphaproteobacteria</taxon>
        <taxon>Hyphomicrobiales</taxon>
        <taxon>Nitrobacteraceae</taxon>
        <taxon>Bradyrhizobium</taxon>
    </lineage>
</organism>
<feature type="region of interest" description="Disordered" evidence="1">
    <location>
        <begin position="1336"/>
        <end position="1359"/>
    </location>
</feature>
<keyword evidence="6" id="KW-1185">Reference proteome</keyword>
<dbReference type="Pfam" id="PF00353">
    <property type="entry name" value="HemolysinCabind"/>
    <property type="match status" value="1"/>
</dbReference>
<comment type="caution">
    <text evidence="5">The sequence shown here is derived from an EMBL/GenBank/DDBJ whole genome shotgun (WGS) entry which is preliminary data.</text>
</comment>
<dbReference type="Pfam" id="PF07705">
    <property type="entry name" value="CARDB"/>
    <property type="match status" value="1"/>
</dbReference>
<dbReference type="InterPro" id="IPR010221">
    <property type="entry name" value="VCBS_dom"/>
</dbReference>
<evidence type="ECO:0000259" key="4">
    <source>
        <dbReference type="Pfam" id="PF17803"/>
    </source>
</evidence>
<evidence type="ECO:0000259" key="2">
    <source>
        <dbReference type="Pfam" id="PF07581"/>
    </source>
</evidence>
<dbReference type="NCBIfam" id="TIGR01965">
    <property type="entry name" value="VCBS_repeat"/>
    <property type="match status" value="1"/>
</dbReference>
<dbReference type="InterPro" id="IPR040853">
    <property type="entry name" value="RapA2_cadherin-like"/>
</dbReference>
<evidence type="ECO:0000259" key="3">
    <source>
        <dbReference type="Pfam" id="PF07705"/>
    </source>
</evidence>
<gene>
    <name evidence="5" type="ORF">AOQ71_10075</name>
</gene>
<evidence type="ECO:0000256" key="1">
    <source>
        <dbReference type="SAM" id="MobiDB-lite"/>
    </source>
</evidence>
<feature type="domain" description="GLUG" evidence="2">
    <location>
        <begin position="512"/>
        <end position="535"/>
    </location>
</feature>
<dbReference type="EMBL" id="LJYG01000044">
    <property type="protein sequence ID" value="KRQ15337.1"/>
    <property type="molecule type" value="Genomic_DNA"/>
</dbReference>
<dbReference type="Gene3D" id="2.160.20.110">
    <property type="match status" value="2"/>
</dbReference>
<evidence type="ECO:0000313" key="6">
    <source>
        <dbReference type="Proteomes" id="UP000051936"/>
    </source>
</evidence>
<dbReference type="OrthoDB" id="8255587at2"/>
<dbReference type="Gene3D" id="2.60.40.10">
    <property type="entry name" value="Immunoglobulins"/>
    <property type="match status" value="1"/>
</dbReference>
<dbReference type="InterPro" id="IPR001343">
    <property type="entry name" value="Hemolysn_Ca-bd"/>
</dbReference>
<dbReference type="InterPro" id="IPR011635">
    <property type="entry name" value="CARDB"/>
</dbReference>
<dbReference type="InterPro" id="IPR011049">
    <property type="entry name" value="Serralysin-like_metalloprot_C"/>
</dbReference>
<dbReference type="InterPro" id="IPR011493">
    <property type="entry name" value="GLUG"/>
</dbReference>
<dbReference type="InterPro" id="IPR013783">
    <property type="entry name" value="Ig-like_fold"/>
</dbReference>
<feature type="domain" description="GLUG" evidence="2">
    <location>
        <begin position="734"/>
        <end position="759"/>
    </location>
</feature>
<sequence>MNIQYIYDSDTASMPLEAKAALNTVATYFDGLFTNNYTLYIDVGWGYVGDSALTDGGAGSYRNQSTYTYAQLLQSTYAYTQLPATNPLPGGNYVISQAEANVLGLSTIAGSANNPDGWIGFATTPGTGETWAFTPSELTSTSVDFVGTAEHEITEIMGRVSWEGQSEYTYTAVPASNGDVKEQASPLPVTNAESVMDLYRYSSAGVRETATGGIGSTGYFSVNAGTTILGIWNNDPKNMDDPASGDLGDWANGKNAGLLNSFDAFNNNETLDVTAPISSSDLTLMHALGWTTTTTLPDLEIDSLTPLNATVTAGSSISLGAVIHNYGTASAGAFKTQIYISPHSTYDSSAIALGADFSVASLTAGSVINFNESATVPSNLSSGNYYLIVIADYLNQVTDLNIANNSYSVPIALSSVHFINTRADLLAALQHFDFSGHYVLGANIDATGVTIAPIGSSSSPFGGTFDGNGHTINGLHIVGNGTFVGLFADVGAGGRISDLGLTNLSVSAPRGYDAGGLVGRNFGTIENCYTTGAVSGTAGNFVPGLTGIAIGGIAGWNFGRIENSRSSANITSNSTSFVDLGGLSGGNTGTIDNSHASGVITGHSGAYGSGLVEIGGLVGALGFSNGTSGVVEHSYASGSVISTGSNTSAGGLIGASLNNSLITQSYATGPVIAGGPSWVGGLVGSLFNGTVLQSFATGSVRVGDYGDAGGLVGQMSAGTILESYAKGAVTGTSSTDAGGLVAHSYGGTISQSYATGKVTAGISFGIAGGLAAQSSAFTTSSYWDYQTTGQLRSAGGIPEPTTYLKSGILPAGFDPSVWIENGGYPHLRYVPQSSVIGGKIAGATVFADDNGNGTRDPDESFTITDDQGSFEPIGGTGPLVAYGGMDTFTGLSFKGILEAPEGSTKISPISTLVVALQNQGVSNADAQVLSALSINPAVDITSFDPIEQLLVNDVDAAQIYSKNAEIMNTVAAIASALTNTGSIAQNSVQVFNALATIMNSQGTVPVDLTDTALISQLFTAAALALSVPIDPKLLSAAASVVAVSNSIIEQDASHSIGQTLMDAVSRVERLGQGALSDALQKAAADPSLIDSIVNAFMGSNLASALAPETTGANHAPWLATDAISAHPVSELAGKSSSNVLDTTNGKLLFTDADVSDTHQVGAVLEQSSIKWTNADGTISSTTLPTNTLDALIHAVQAAVLSDSTNGSIGEISWSFSAADHYFDFLAAGESLRATYDVAVKDNQGATSLEPVTIVINGTNDNPIALPDSNGVAKGSTISVTALAGVLSNDTDADVHDHLVVGAVNGLASNVGHVVKGTYGSLTLNPDGSYRYVASRASNDDHDREGNHTHESGGDDQSTDVVRQDVFTYTISDGHGGSATSTLRIVVFDPGTKYQSGVNTTLIGGNGPDVLDGSAGHDVAIGSKGADVLIGGDGDTITGGHGRDTFLFRPNFGANVITDFNISNDVLQFDKSLFASVTDILDHTTNTAAGAVINDGHGDTITLTGLMLSQLQTHQNDFHLV</sequence>
<evidence type="ECO:0000313" key="5">
    <source>
        <dbReference type="EMBL" id="KRQ15337.1"/>
    </source>
</evidence>
<name>A0A0R3DZH4_9BRAD</name>
<dbReference type="SUPFAM" id="SSF51120">
    <property type="entry name" value="beta-Roll"/>
    <property type="match status" value="1"/>
</dbReference>
<dbReference type="NCBIfam" id="NF038122">
    <property type="entry name" value="metallo_LGF"/>
    <property type="match status" value="1"/>
</dbReference>
<feature type="compositionally biased region" description="Basic and acidic residues" evidence="1">
    <location>
        <begin position="1337"/>
        <end position="1352"/>
    </location>
</feature>
<dbReference type="STRING" id="989370.AOQ71_10075"/>
<evidence type="ECO:0008006" key="7">
    <source>
        <dbReference type="Google" id="ProtNLM"/>
    </source>
</evidence>
<protein>
    <recommendedName>
        <fullName evidence="7">Cadherin domain-containing protein</fullName>
    </recommendedName>
</protein>